<dbReference type="GeneID" id="1021057"/>
<feature type="transmembrane region" description="Helical" evidence="1">
    <location>
        <begin position="21"/>
        <end position="38"/>
    </location>
</feature>
<feature type="domain" description="Acyltransferase 3" evidence="2">
    <location>
        <begin position="20"/>
        <end position="331"/>
    </location>
</feature>
<sequence length="331" mass="35993">MTTSTATAKQQASKSHFRPDIQGLRAVAVLLVLIFHAGDGSVLSGGFTGVDIFFVISGYLITGHLIRSCLEKGKISLINFYAGRIRRILPAATAVLVFTALITILVLPDTRWMLIGAEIIASSVYLVNWLFASNTNYLNAEAAASPVQHYWTLSVEEQFYILWPALLIGLLYFSRHRFTLDSEETSGTKLNKVRWLQRYIALAAVLITLVSLCFSIYFSYTNPAPAYFITSTRLWELGIGAILASFSFQLERISAPIGYALGVMGLASIVAAGVTFDSQTVFPGYAALVPTLGAAAVIIGGMGGRAEKGVGVLLKVKPMRWIGDLSYSLYL</sequence>
<dbReference type="eggNOG" id="COG1835">
    <property type="taxonomic scope" value="Bacteria"/>
</dbReference>
<dbReference type="KEGG" id="cgb:cg0432"/>
<dbReference type="GO" id="GO:0009103">
    <property type="term" value="P:lipopolysaccharide biosynthetic process"/>
    <property type="evidence" value="ECO:0007669"/>
    <property type="project" value="TreeGrafter"/>
</dbReference>
<feature type="transmembrane region" description="Helical" evidence="1">
    <location>
        <begin position="199"/>
        <end position="220"/>
    </location>
</feature>
<reference evidence="4" key="1">
    <citation type="journal article" date="2003" name="Appl. Microbiol. Biotechnol.">
        <title>The Corynebacterium glutamicum genome: features and impacts on biotechnological processes.</title>
        <authorList>
            <person name="Ikeda M."/>
            <person name="Nakagawa S."/>
        </authorList>
    </citation>
    <scope>NUCLEOTIDE SEQUENCE [LARGE SCALE GENOMIC DNA]</scope>
    <source>
        <strain evidence="4">ATCC 13032 / DSM 20300 / BCRC 11384 / JCM 1318 / LMG 3730 / NCIMB 10025</strain>
    </source>
</reference>
<keyword evidence="3" id="KW-0808">Transferase</keyword>
<gene>
    <name evidence="3" type="ordered locus">Cgl0359</name>
</gene>
<accession>Q6M803</accession>
<dbReference type="PATRIC" id="fig|196627.13.peg.361"/>
<feature type="transmembrane region" description="Helical" evidence="1">
    <location>
        <begin position="282"/>
        <end position="302"/>
    </location>
</feature>
<dbReference type="GO" id="GO:0016747">
    <property type="term" value="F:acyltransferase activity, transferring groups other than amino-acyl groups"/>
    <property type="evidence" value="ECO:0007669"/>
    <property type="project" value="InterPro"/>
</dbReference>
<dbReference type="PANTHER" id="PTHR23028:SF53">
    <property type="entry name" value="ACYL_TRANSF_3 DOMAIN-CONTAINING PROTEIN"/>
    <property type="match status" value="1"/>
</dbReference>
<dbReference type="AlphaFoldDB" id="Q8NTE8"/>
<evidence type="ECO:0000259" key="2">
    <source>
        <dbReference type="Pfam" id="PF01757"/>
    </source>
</evidence>
<evidence type="ECO:0000313" key="3">
    <source>
        <dbReference type="EMBL" id="BAB97752.1"/>
    </source>
</evidence>
<evidence type="ECO:0000256" key="1">
    <source>
        <dbReference type="SAM" id="Phobius"/>
    </source>
</evidence>
<evidence type="ECO:0000313" key="4">
    <source>
        <dbReference type="Proteomes" id="UP000000582"/>
    </source>
</evidence>
<dbReference type="InterPro" id="IPR050879">
    <property type="entry name" value="Acyltransferase_3"/>
</dbReference>
<dbReference type="EMBL" id="BA000036">
    <property type="protein sequence ID" value="BAB97752.1"/>
    <property type="molecule type" value="Genomic_DNA"/>
</dbReference>
<dbReference type="Proteomes" id="UP000000582">
    <property type="component" value="Chromosome"/>
</dbReference>
<dbReference type="RefSeq" id="WP_011013597.1">
    <property type="nucleotide sequence ID" value="NC_003450.3"/>
</dbReference>
<dbReference type="BioCyc" id="CORYNE:G18NG-9916-MONOMER"/>
<dbReference type="OrthoDB" id="3404679at2"/>
<protein>
    <submittedName>
        <fullName evidence="3">Predicted acyltransferases</fullName>
    </submittedName>
</protein>
<keyword evidence="3" id="KW-0012">Acyltransferase</keyword>
<dbReference type="GO" id="GO:0016020">
    <property type="term" value="C:membrane"/>
    <property type="evidence" value="ECO:0007669"/>
    <property type="project" value="TreeGrafter"/>
</dbReference>
<keyword evidence="1" id="KW-1133">Transmembrane helix</keyword>
<keyword evidence="1" id="KW-0812">Transmembrane</keyword>
<proteinExistence type="predicted"/>
<dbReference type="KEGG" id="cgl:Cgl0359"/>
<dbReference type="PANTHER" id="PTHR23028">
    <property type="entry name" value="ACETYLTRANSFERASE"/>
    <property type="match status" value="1"/>
</dbReference>
<dbReference type="Pfam" id="PF01757">
    <property type="entry name" value="Acyl_transf_3"/>
    <property type="match status" value="1"/>
</dbReference>
<name>Q8NTE8_CORGL</name>
<feature type="transmembrane region" description="Helical" evidence="1">
    <location>
        <begin position="44"/>
        <end position="66"/>
    </location>
</feature>
<keyword evidence="4" id="KW-1185">Reference proteome</keyword>
<organism evidence="3 4">
    <name type="scientific">Corynebacterium glutamicum (strain ATCC 13032 / DSM 20300 / JCM 1318 / BCRC 11384 / CCUG 27702 / LMG 3730 / NBRC 12168 / NCIMB 10025 / NRRL B-2784 / 534)</name>
    <dbReference type="NCBI Taxonomy" id="196627"/>
    <lineage>
        <taxon>Bacteria</taxon>
        <taxon>Bacillati</taxon>
        <taxon>Actinomycetota</taxon>
        <taxon>Actinomycetes</taxon>
        <taxon>Mycobacteriales</taxon>
        <taxon>Corynebacteriaceae</taxon>
        <taxon>Corynebacterium</taxon>
    </lineage>
</organism>
<dbReference type="STRING" id="196627.cg0432"/>
<dbReference type="InterPro" id="IPR002656">
    <property type="entry name" value="Acyl_transf_3_dom"/>
</dbReference>
<feature type="transmembrane region" description="Helical" evidence="1">
    <location>
        <begin position="87"/>
        <end position="107"/>
    </location>
</feature>
<dbReference type="HOGENOM" id="CLU_005679_1_1_11"/>
<accession>Q8NTE8</accession>
<feature type="transmembrane region" description="Helical" evidence="1">
    <location>
        <begin position="258"/>
        <end position="276"/>
    </location>
</feature>
<keyword evidence="1" id="KW-0472">Membrane</keyword>